<evidence type="ECO:0008006" key="3">
    <source>
        <dbReference type="Google" id="ProtNLM"/>
    </source>
</evidence>
<dbReference type="EMBL" id="CP108473">
    <property type="protein sequence ID" value="WUS21409.1"/>
    <property type="molecule type" value="Genomic_DNA"/>
</dbReference>
<evidence type="ECO:0000313" key="1">
    <source>
        <dbReference type="EMBL" id="WUS21409.1"/>
    </source>
</evidence>
<dbReference type="Proteomes" id="UP001432292">
    <property type="component" value="Chromosome"/>
</dbReference>
<dbReference type="RefSeq" id="WP_328691775.1">
    <property type="nucleotide sequence ID" value="NZ_CP108005.1"/>
</dbReference>
<accession>A0ABZ1VDN0</accession>
<organism evidence="1 2">
    <name type="scientific">Streptomyces caniferus</name>
    <dbReference type="NCBI Taxonomy" id="285557"/>
    <lineage>
        <taxon>Bacteria</taxon>
        <taxon>Bacillati</taxon>
        <taxon>Actinomycetota</taxon>
        <taxon>Actinomycetes</taxon>
        <taxon>Kitasatosporales</taxon>
        <taxon>Streptomycetaceae</taxon>
        <taxon>Streptomyces</taxon>
    </lineage>
</organism>
<name>A0ABZ1VDN0_9ACTN</name>
<reference evidence="1" key="1">
    <citation type="submission" date="2022-10" db="EMBL/GenBank/DDBJ databases">
        <title>The complete genomes of actinobacterial strains from the NBC collection.</title>
        <authorList>
            <person name="Joergensen T.S."/>
            <person name="Alvarez Arevalo M."/>
            <person name="Sterndorff E.B."/>
            <person name="Faurdal D."/>
            <person name="Vuksanovic O."/>
            <person name="Mourched A.-S."/>
            <person name="Charusanti P."/>
            <person name="Shaw S."/>
            <person name="Blin K."/>
            <person name="Weber T."/>
        </authorList>
    </citation>
    <scope>NUCLEOTIDE SEQUENCE</scope>
    <source>
        <strain evidence="1">NBC_01256</strain>
    </source>
</reference>
<gene>
    <name evidence="1" type="ORF">OG727_03345</name>
</gene>
<protein>
    <recommendedName>
        <fullName evidence="3">Helicase-associated domain-containing protein</fullName>
    </recommendedName>
</protein>
<evidence type="ECO:0000313" key="2">
    <source>
        <dbReference type="Proteomes" id="UP001432292"/>
    </source>
</evidence>
<dbReference type="GeneID" id="96640104"/>
<keyword evidence="2" id="KW-1185">Reference proteome</keyword>
<sequence length="166" mass="17534">MGGAGRELAPVAHGGGEFLAGVTDGAGALAKVFRDIGETGARDSDREAYCGLAIIPTQWPRIKLARDAEWVEARGMEATSYPEAMKGIGFGWESNAASARRCWERDWAVVVEVPQTPCTTCEAGNGEQCRTRRGRLGRGFGQDGGGLLRASVDGVGGRWRGRPGPG</sequence>
<proteinExistence type="predicted"/>